<sequence length="618" mass="70556">MNLREFAAKNVLRNISGYFDYFLSSTISAALLFSFTMIIFHPGFQADLLPLYLQKALNMTTIIAYLFLSFFVFYSVSVFLKSRYKEFGILYITGSSKKQIQRMITTENILISSVAGVLGIMLGLVFSKILLAVSGKLLGYSALGFYFPTKAAVITFTAFLIIGIVISLLCSFIIKEDRVLTLLKGSKKPKPEPKTSIFLTVICIVLLATGYYLSITANIKTIANRIIPVTTMVIAATYLLFSQLSIFIIKLIKKNKKVYRNKTKMLWVSNLLYRVKDNTRIFFLITITSAVALSAVGSVYAYWRDKEEQINRSFPQAFFLANRDNNKSRADFIENALKRERIDYTKTKGEMKFIIPDGYKEEVAIIKETAYKELAAMISLGTIPFNEDESIIVSTLAQKEKKSIILNNIELKLTGKNDRRILPAFYGEVYVVKDNVYENIKGAKNYFWVFNVENYKSTLKICKDYHNNFGEDKIGSYYNNFLKANILEGTKIAYGIILFSSIFIGLIFLITTASFLYNKCYMDILEDKKKYKQLYKIGLTYKEIKRILTIEIGVLFLFPYIIAVIHSFFALSSLKYAFELEITTAAFLVMGGMMVVQVIYFLVIRKSYLVEIKRALSS</sequence>
<feature type="transmembrane region" description="Helical" evidence="6">
    <location>
        <begin position="109"/>
        <end position="131"/>
    </location>
</feature>
<dbReference type="PANTHER" id="PTHR46795">
    <property type="entry name" value="ABC TRANSPORTER PERMEASE-RELATED-RELATED"/>
    <property type="match status" value="1"/>
</dbReference>
<dbReference type="Pfam" id="PF02687">
    <property type="entry name" value="FtsX"/>
    <property type="match status" value="1"/>
</dbReference>
<keyword evidence="3 6" id="KW-0812">Transmembrane</keyword>
<dbReference type="InterPro" id="IPR003838">
    <property type="entry name" value="ABC3_permease_C"/>
</dbReference>
<keyword evidence="9" id="KW-1185">Reference proteome</keyword>
<keyword evidence="6" id="KW-0813">Transport</keyword>
<evidence type="ECO:0000256" key="5">
    <source>
        <dbReference type="ARBA" id="ARBA00023136"/>
    </source>
</evidence>
<organism evidence="8 9">
    <name type="scientific">Clostridium tanneri</name>
    <dbReference type="NCBI Taxonomy" id="3037988"/>
    <lineage>
        <taxon>Bacteria</taxon>
        <taxon>Bacillati</taxon>
        <taxon>Bacillota</taxon>
        <taxon>Clostridia</taxon>
        <taxon>Eubacteriales</taxon>
        <taxon>Clostridiaceae</taxon>
        <taxon>Clostridium</taxon>
    </lineage>
</organism>
<evidence type="ECO:0000256" key="2">
    <source>
        <dbReference type="ARBA" id="ARBA00022475"/>
    </source>
</evidence>
<evidence type="ECO:0000259" key="7">
    <source>
        <dbReference type="Pfam" id="PF02687"/>
    </source>
</evidence>
<gene>
    <name evidence="8" type="ORF">P8V03_06435</name>
</gene>
<feature type="transmembrane region" description="Helical" evidence="6">
    <location>
        <begin position="582"/>
        <end position="604"/>
    </location>
</feature>
<dbReference type="InterPro" id="IPR027022">
    <property type="entry name" value="ABC_permease_BceB-typ"/>
</dbReference>
<protein>
    <submittedName>
        <fullName evidence="8">ABC transporter permease</fullName>
    </submittedName>
</protein>
<evidence type="ECO:0000313" key="8">
    <source>
        <dbReference type="EMBL" id="MDW8800788.1"/>
    </source>
</evidence>
<keyword evidence="5 6" id="KW-0472">Membrane</keyword>
<comment type="caution">
    <text evidence="8">The sequence shown here is derived from an EMBL/GenBank/DDBJ whole genome shotgun (WGS) entry which is preliminary data.</text>
</comment>
<feature type="transmembrane region" description="Helical" evidence="6">
    <location>
        <begin position="281"/>
        <end position="303"/>
    </location>
</feature>
<dbReference type="InterPro" id="IPR052536">
    <property type="entry name" value="ABC-4_Integral_Memb_Prot"/>
</dbReference>
<evidence type="ECO:0000256" key="3">
    <source>
        <dbReference type="ARBA" id="ARBA00022692"/>
    </source>
</evidence>
<evidence type="ECO:0000256" key="6">
    <source>
        <dbReference type="PIRNR" id="PIRNR018968"/>
    </source>
</evidence>
<feature type="transmembrane region" description="Helical" evidence="6">
    <location>
        <begin position="226"/>
        <end position="252"/>
    </location>
</feature>
<evidence type="ECO:0000256" key="1">
    <source>
        <dbReference type="ARBA" id="ARBA00004651"/>
    </source>
</evidence>
<comment type="similarity">
    <text evidence="6">Belongs to the ABC-4 integral membrane protein family.</text>
</comment>
<dbReference type="RefSeq" id="WP_318797363.1">
    <property type="nucleotide sequence ID" value="NZ_JARUJP010000005.1"/>
</dbReference>
<comment type="subcellular location">
    <subcellularLocation>
        <location evidence="1 6">Cell membrane</location>
        <topology evidence="1 6">Multi-pass membrane protein</topology>
    </subcellularLocation>
</comment>
<feature type="domain" description="ABC3 transporter permease C-terminal" evidence="7">
    <location>
        <begin position="61"/>
        <end position="172"/>
    </location>
</feature>
<feature type="transmembrane region" description="Helical" evidence="6">
    <location>
        <begin position="547"/>
        <end position="570"/>
    </location>
</feature>
<accession>A0ABU4JRL2</accession>
<feature type="transmembrane region" description="Helical" evidence="6">
    <location>
        <begin position="21"/>
        <end position="42"/>
    </location>
</feature>
<feature type="transmembrane region" description="Helical" evidence="6">
    <location>
        <begin position="195"/>
        <end position="214"/>
    </location>
</feature>
<dbReference type="Proteomes" id="UP001281656">
    <property type="component" value="Unassembled WGS sequence"/>
</dbReference>
<reference evidence="8 9" key="1">
    <citation type="submission" date="2023-04" db="EMBL/GenBank/DDBJ databases">
        <title>Clostridium tannerae sp. nov., isolated from the fecal material of an alpaca.</title>
        <authorList>
            <person name="Miller S."/>
            <person name="Hendry M."/>
            <person name="King J."/>
            <person name="Sankaranarayanan K."/>
            <person name="Lawson P.A."/>
        </authorList>
    </citation>
    <scope>NUCLEOTIDE SEQUENCE [LARGE SCALE GENOMIC DNA]</scope>
    <source>
        <strain evidence="8 9">A1-XYC3</strain>
    </source>
</reference>
<name>A0ABU4JRL2_9CLOT</name>
<evidence type="ECO:0000313" key="9">
    <source>
        <dbReference type="Proteomes" id="UP001281656"/>
    </source>
</evidence>
<proteinExistence type="inferred from homology"/>
<feature type="transmembrane region" description="Helical" evidence="6">
    <location>
        <begin position="151"/>
        <end position="174"/>
    </location>
</feature>
<dbReference type="PANTHER" id="PTHR46795:SF2">
    <property type="entry name" value="ABC TRANSPORTER, PERMEASE PROTEIN"/>
    <property type="match status" value="1"/>
</dbReference>
<dbReference type="EMBL" id="JARUJP010000005">
    <property type="protein sequence ID" value="MDW8800788.1"/>
    <property type="molecule type" value="Genomic_DNA"/>
</dbReference>
<keyword evidence="2 6" id="KW-1003">Cell membrane</keyword>
<evidence type="ECO:0000256" key="4">
    <source>
        <dbReference type="ARBA" id="ARBA00022989"/>
    </source>
</evidence>
<dbReference type="PIRSF" id="PIRSF018968">
    <property type="entry name" value="ABC_permease_BceB"/>
    <property type="match status" value="1"/>
</dbReference>
<feature type="transmembrane region" description="Helical" evidence="6">
    <location>
        <begin position="492"/>
        <end position="517"/>
    </location>
</feature>
<keyword evidence="4 6" id="KW-1133">Transmembrane helix</keyword>
<feature type="transmembrane region" description="Helical" evidence="6">
    <location>
        <begin position="62"/>
        <end position="80"/>
    </location>
</feature>